<dbReference type="AlphaFoldDB" id="A0A1U9KS65"/>
<gene>
    <name evidence="5" type="ORF">A0U93_11710</name>
</gene>
<evidence type="ECO:0000256" key="2">
    <source>
        <dbReference type="ARBA" id="ARBA00023163"/>
    </source>
</evidence>
<keyword evidence="3" id="KW-0812">Transmembrane</keyword>
<dbReference type="InterPro" id="IPR050313">
    <property type="entry name" value="Carb_Metab_HTH_regulators"/>
</dbReference>
<dbReference type="InterPro" id="IPR036390">
    <property type="entry name" value="WH_DNA-bd_sf"/>
</dbReference>
<evidence type="ECO:0000259" key="4">
    <source>
        <dbReference type="PROSITE" id="PS51000"/>
    </source>
</evidence>
<dbReference type="RefSeq" id="WP_211274009.1">
    <property type="nucleotide sequence ID" value="NZ_BJXS01000006.1"/>
</dbReference>
<feature type="transmembrane region" description="Helical" evidence="3">
    <location>
        <begin position="91"/>
        <end position="112"/>
    </location>
</feature>
<dbReference type="Pfam" id="PF00455">
    <property type="entry name" value="DeoRC"/>
    <property type="match status" value="1"/>
</dbReference>
<dbReference type="PANTHER" id="PTHR30363:SF44">
    <property type="entry name" value="AGA OPERON TRANSCRIPTIONAL REPRESSOR-RELATED"/>
    <property type="match status" value="1"/>
</dbReference>
<dbReference type="PRINTS" id="PR00037">
    <property type="entry name" value="HTHLACR"/>
</dbReference>
<keyword evidence="3" id="KW-0472">Membrane</keyword>
<dbReference type="Proteomes" id="UP000188604">
    <property type="component" value="Chromosome"/>
</dbReference>
<keyword evidence="1" id="KW-0805">Transcription regulation</keyword>
<keyword evidence="2" id="KW-0804">Transcription</keyword>
<dbReference type="EMBL" id="CP014691">
    <property type="protein sequence ID" value="AQS88490.1"/>
    <property type="molecule type" value="Genomic_DNA"/>
</dbReference>
<dbReference type="SMART" id="SM00420">
    <property type="entry name" value="HTH_DEOR"/>
    <property type="match status" value="1"/>
</dbReference>
<name>A0A1U9KS65_9PROT</name>
<evidence type="ECO:0000313" key="5">
    <source>
        <dbReference type="EMBL" id="AQS88490.1"/>
    </source>
</evidence>
<evidence type="ECO:0000313" key="6">
    <source>
        <dbReference type="Proteomes" id="UP000188604"/>
    </source>
</evidence>
<keyword evidence="6" id="KW-1185">Reference proteome</keyword>
<dbReference type="STRING" id="320497.A0U93_11710"/>
<feature type="domain" description="HTH deoR-type" evidence="4">
    <location>
        <begin position="9"/>
        <end position="64"/>
    </location>
</feature>
<evidence type="ECO:0000256" key="3">
    <source>
        <dbReference type="SAM" id="Phobius"/>
    </source>
</evidence>
<proteinExistence type="predicted"/>
<evidence type="ECO:0000256" key="1">
    <source>
        <dbReference type="ARBA" id="ARBA00023015"/>
    </source>
</evidence>
<dbReference type="PROSITE" id="PS51000">
    <property type="entry name" value="HTH_DEOR_2"/>
    <property type="match status" value="1"/>
</dbReference>
<reference evidence="5 6" key="1">
    <citation type="submission" date="2016-03" db="EMBL/GenBank/DDBJ databases">
        <title>Acetic acid bacteria sequencing.</title>
        <authorList>
            <person name="Brandt J."/>
            <person name="Jakob F."/>
            <person name="Vogel R.F."/>
        </authorList>
    </citation>
    <scope>NUCLEOTIDE SEQUENCE [LARGE SCALE GENOMIC DNA]</scope>
    <source>
        <strain evidence="5 6">NBRC 101099</strain>
    </source>
</reference>
<keyword evidence="3" id="KW-1133">Transmembrane helix</keyword>
<sequence>MAIGARSTVLQRRLQIADRIRQGSFVRVEDLAEQIGVSTVTIRSDLAYLEEQGLIMRANGGARAVRQFHAVRRDQHAPLAASQRRDMISAIVPLVGSSMTVLLGSGILPALLPPYLPASSQLRLIITSLEALPAARQYSLGPVYLLGGQCHSGRAEIDGPTAVQALAAYDIDLFVMEIAGISTPDAALRTLFSQALHAEAIRAARRTIALLNPDGASEAEVPELPVFLHDIDYLITPENPGPAISRTLHQAGFSHNAEADQARLYRKHILDQKNHHDAISA</sequence>
<dbReference type="Pfam" id="PF08220">
    <property type="entry name" value="HTH_DeoR"/>
    <property type="match status" value="1"/>
</dbReference>
<dbReference type="KEGG" id="nch:A0U93_11710"/>
<dbReference type="PANTHER" id="PTHR30363">
    <property type="entry name" value="HTH-TYPE TRANSCRIPTIONAL REGULATOR SRLR-RELATED"/>
    <property type="match status" value="1"/>
</dbReference>
<dbReference type="InterPro" id="IPR001034">
    <property type="entry name" value="DeoR_HTH"/>
</dbReference>
<dbReference type="InterPro" id="IPR036388">
    <property type="entry name" value="WH-like_DNA-bd_sf"/>
</dbReference>
<dbReference type="SUPFAM" id="SSF46785">
    <property type="entry name" value="Winged helix' DNA-binding domain"/>
    <property type="match status" value="1"/>
</dbReference>
<dbReference type="GO" id="GO:0003700">
    <property type="term" value="F:DNA-binding transcription factor activity"/>
    <property type="evidence" value="ECO:0007669"/>
    <property type="project" value="InterPro"/>
</dbReference>
<dbReference type="InterPro" id="IPR014036">
    <property type="entry name" value="DeoR-like_C"/>
</dbReference>
<protein>
    <recommendedName>
        <fullName evidence="4">HTH deoR-type domain-containing protein</fullName>
    </recommendedName>
</protein>
<organism evidence="5 6">
    <name type="scientific">Neoasaia chiangmaiensis</name>
    <dbReference type="NCBI Taxonomy" id="320497"/>
    <lineage>
        <taxon>Bacteria</taxon>
        <taxon>Pseudomonadati</taxon>
        <taxon>Pseudomonadota</taxon>
        <taxon>Alphaproteobacteria</taxon>
        <taxon>Acetobacterales</taxon>
        <taxon>Acetobacteraceae</taxon>
        <taxon>Neoasaia</taxon>
    </lineage>
</organism>
<dbReference type="Gene3D" id="1.10.10.10">
    <property type="entry name" value="Winged helix-like DNA-binding domain superfamily/Winged helix DNA-binding domain"/>
    <property type="match status" value="1"/>
</dbReference>
<dbReference type="SMART" id="SM01134">
    <property type="entry name" value="DeoRC"/>
    <property type="match status" value="1"/>
</dbReference>
<accession>A0A1U9KS65</accession>